<name>A0AAD9GRU4_9STRA</name>
<sequence>MYTPQPLSAIRSVEVSEWISSLELWASGIMQIAEIKLSRLDRRGDDNKDTFADSASSPENCDER</sequence>
<evidence type="ECO:0000256" key="1">
    <source>
        <dbReference type="SAM" id="MobiDB-lite"/>
    </source>
</evidence>
<dbReference type="Proteomes" id="UP001259832">
    <property type="component" value="Unassembled WGS sequence"/>
</dbReference>
<evidence type="ECO:0000313" key="2">
    <source>
        <dbReference type="EMBL" id="KAK1943859.1"/>
    </source>
</evidence>
<proteinExistence type="predicted"/>
<comment type="caution">
    <text evidence="2">The sequence shown here is derived from an EMBL/GenBank/DDBJ whole genome shotgun (WGS) entry which is preliminary data.</text>
</comment>
<feature type="compositionally biased region" description="Polar residues" evidence="1">
    <location>
        <begin position="53"/>
        <end position="64"/>
    </location>
</feature>
<organism evidence="2 3">
    <name type="scientific">Phytophthora citrophthora</name>
    <dbReference type="NCBI Taxonomy" id="4793"/>
    <lineage>
        <taxon>Eukaryota</taxon>
        <taxon>Sar</taxon>
        <taxon>Stramenopiles</taxon>
        <taxon>Oomycota</taxon>
        <taxon>Peronosporomycetes</taxon>
        <taxon>Peronosporales</taxon>
        <taxon>Peronosporaceae</taxon>
        <taxon>Phytophthora</taxon>
    </lineage>
</organism>
<reference evidence="2" key="1">
    <citation type="submission" date="2023-08" db="EMBL/GenBank/DDBJ databases">
        <title>Reference Genome Resource for the Citrus Pathogen Phytophthora citrophthora.</title>
        <authorList>
            <person name="Moller H."/>
            <person name="Coetzee B."/>
            <person name="Rose L.J."/>
            <person name="Van Niekerk J.M."/>
        </authorList>
    </citation>
    <scope>NUCLEOTIDE SEQUENCE</scope>
    <source>
        <strain evidence="2">STE-U-9442</strain>
    </source>
</reference>
<dbReference type="AlphaFoldDB" id="A0AAD9GRU4"/>
<evidence type="ECO:0000313" key="3">
    <source>
        <dbReference type="Proteomes" id="UP001259832"/>
    </source>
</evidence>
<dbReference type="EMBL" id="JASMQC010000007">
    <property type="protein sequence ID" value="KAK1943859.1"/>
    <property type="molecule type" value="Genomic_DNA"/>
</dbReference>
<gene>
    <name evidence="2" type="ORF">P3T76_005255</name>
</gene>
<protein>
    <submittedName>
        <fullName evidence="2">Uncharacterized protein</fullName>
    </submittedName>
</protein>
<keyword evidence="3" id="KW-1185">Reference proteome</keyword>
<accession>A0AAD9GRU4</accession>
<feature type="region of interest" description="Disordered" evidence="1">
    <location>
        <begin position="43"/>
        <end position="64"/>
    </location>
</feature>